<keyword evidence="1" id="KW-1133">Transmembrane helix</keyword>
<evidence type="ECO:0008006" key="4">
    <source>
        <dbReference type="Google" id="ProtNLM"/>
    </source>
</evidence>
<dbReference type="AlphaFoldDB" id="A0A512HTR7"/>
<accession>A0A512HTR7</accession>
<evidence type="ECO:0000256" key="1">
    <source>
        <dbReference type="SAM" id="Phobius"/>
    </source>
</evidence>
<gene>
    <name evidence="2" type="ORF">AFL01nite_11760</name>
</gene>
<keyword evidence="1" id="KW-0472">Membrane</keyword>
<sequence>MTEPTPPAEPSTGRVRITSPLSTASTHVRRTVGQEIDEATGVGEVYMQSLIRSQLRAAATVAITLLLTVVSLPLVFLWVPGLNDGRVLGIPLPWLVLGGGVHAGVIVLGWLYVRHVERAERLFTHLVEPSDGRP</sequence>
<evidence type="ECO:0000313" key="3">
    <source>
        <dbReference type="Proteomes" id="UP000321769"/>
    </source>
</evidence>
<protein>
    <recommendedName>
        <fullName evidence="4">DUF485 domain-containing protein</fullName>
    </recommendedName>
</protein>
<feature type="transmembrane region" description="Helical" evidence="1">
    <location>
        <begin position="57"/>
        <end position="79"/>
    </location>
</feature>
<dbReference type="OrthoDB" id="5186135at2"/>
<keyword evidence="1" id="KW-0812">Transmembrane</keyword>
<dbReference type="EMBL" id="BJZQ01000004">
    <property type="protein sequence ID" value="GEO88849.1"/>
    <property type="molecule type" value="Genomic_DNA"/>
</dbReference>
<proteinExistence type="predicted"/>
<feature type="transmembrane region" description="Helical" evidence="1">
    <location>
        <begin position="91"/>
        <end position="113"/>
    </location>
</feature>
<dbReference type="RefSeq" id="WP_146826405.1">
    <property type="nucleotide sequence ID" value="NZ_BAAAYQ010000001.1"/>
</dbReference>
<organism evidence="2 3">
    <name type="scientific">Aeromicrobium flavum</name>
    <dbReference type="NCBI Taxonomy" id="416568"/>
    <lineage>
        <taxon>Bacteria</taxon>
        <taxon>Bacillati</taxon>
        <taxon>Actinomycetota</taxon>
        <taxon>Actinomycetes</taxon>
        <taxon>Propionibacteriales</taxon>
        <taxon>Nocardioidaceae</taxon>
        <taxon>Aeromicrobium</taxon>
    </lineage>
</organism>
<reference evidence="2 3" key="1">
    <citation type="submission" date="2019-07" db="EMBL/GenBank/DDBJ databases">
        <title>Whole genome shotgun sequence of Aeromicrobium flavum NBRC 107625.</title>
        <authorList>
            <person name="Hosoyama A."/>
            <person name="Uohara A."/>
            <person name="Ohji S."/>
            <person name="Ichikawa N."/>
        </authorList>
    </citation>
    <scope>NUCLEOTIDE SEQUENCE [LARGE SCALE GENOMIC DNA]</scope>
    <source>
        <strain evidence="2 3">NBRC 107625</strain>
    </source>
</reference>
<keyword evidence="3" id="KW-1185">Reference proteome</keyword>
<dbReference type="Proteomes" id="UP000321769">
    <property type="component" value="Unassembled WGS sequence"/>
</dbReference>
<comment type="caution">
    <text evidence="2">The sequence shown here is derived from an EMBL/GenBank/DDBJ whole genome shotgun (WGS) entry which is preliminary data.</text>
</comment>
<name>A0A512HTR7_9ACTN</name>
<evidence type="ECO:0000313" key="2">
    <source>
        <dbReference type="EMBL" id="GEO88849.1"/>
    </source>
</evidence>